<proteinExistence type="predicted"/>
<keyword evidence="4" id="KW-1185">Reference proteome</keyword>
<comment type="caution">
    <text evidence="3">The sequence shown here is derived from an EMBL/GenBank/DDBJ whole genome shotgun (WGS) entry which is preliminary data.</text>
</comment>
<evidence type="ECO:0000313" key="4">
    <source>
        <dbReference type="Proteomes" id="UP001523369"/>
    </source>
</evidence>
<feature type="region of interest" description="Disordered" evidence="1">
    <location>
        <begin position="99"/>
        <end position="169"/>
    </location>
</feature>
<organism evidence="3 4">
    <name type="scientific">Paractinoplanes aksuensis</name>
    <dbReference type="NCBI Taxonomy" id="2939490"/>
    <lineage>
        <taxon>Bacteria</taxon>
        <taxon>Bacillati</taxon>
        <taxon>Actinomycetota</taxon>
        <taxon>Actinomycetes</taxon>
        <taxon>Micromonosporales</taxon>
        <taxon>Micromonosporaceae</taxon>
        <taxon>Paractinoplanes</taxon>
    </lineage>
</organism>
<feature type="compositionally biased region" description="Basic and acidic residues" evidence="1">
    <location>
        <begin position="126"/>
        <end position="136"/>
    </location>
</feature>
<evidence type="ECO:0000313" key="3">
    <source>
        <dbReference type="EMBL" id="MCO8275659.1"/>
    </source>
</evidence>
<keyword evidence="2" id="KW-0472">Membrane</keyword>
<feature type="compositionally biased region" description="Basic and acidic residues" evidence="1">
    <location>
        <begin position="105"/>
        <end position="115"/>
    </location>
</feature>
<accession>A0ABT1DXT6</accession>
<name>A0ABT1DXT6_9ACTN</name>
<dbReference type="RefSeq" id="WP_253241717.1">
    <property type="nucleotide sequence ID" value="NZ_JAMYJR010000039.1"/>
</dbReference>
<gene>
    <name evidence="3" type="ORF">M1L60_34260</name>
</gene>
<dbReference type="EMBL" id="JAMYJR010000039">
    <property type="protein sequence ID" value="MCO8275659.1"/>
    <property type="molecule type" value="Genomic_DNA"/>
</dbReference>
<keyword evidence="2" id="KW-0812">Transmembrane</keyword>
<feature type="region of interest" description="Disordered" evidence="1">
    <location>
        <begin position="1"/>
        <end position="39"/>
    </location>
</feature>
<feature type="transmembrane region" description="Helical" evidence="2">
    <location>
        <begin position="52"/>
        <end position="73"/>
    </location>
</feature>
<evidence type="ECO:0000256" key="1">
    <source>
        <dbReference type="SAM" id="MobiDB-lite"/>
    </source>
</evidence>
<sequence>MSNDDPRSPSPSPEGWLTPGGRTPPPTWGLGSPGDQMWAGAEKGSWLARNKVIGGVAAGLVGLSLLVGVGVIAEKSAGSPSVAQAAPPPVPILEEETADDEVATADEKAPSDKTAAKKAATTSKGSAEKVAAEKAAARKKAAEKKAAAKRAAARKKAAQQRATLPTDTDCDLLGDEAVRISRESKLKVKVTKVHDLEVYKDNRKTFAFPAGSEHELVLSCRGLAATSDGMDNVPIAVRMEVDSKGKYYVGYRGL</sequence>
<evidence type="ECO:0000256" key="2">
    <source>
        <dbReference type="SAM" id="Phobius"/>
    </source>
</evidence>
<reference evidence="3 4" key="1">
    <citation type="submission" date="2022-06" db="EMBL/GenBank/DDBJ databases">
        <title>New Species of the Genus Actinoplanes, ActinopZanes ferrugineus.</title>
        <authorList>
            <person name="Ding P."/>
        </authorList>
    </citation>
    <scope>NUCLEOTIDE SEQUENCE [LARGE SCALE GENOMIC DNA]</scope>
    <source>
        <strain evidence="3 4">TRM88003</strain>
    </source>
</reference>
<protein>
    <submittedName>
        <fullName evidence="3">Uncharacterized protein</fullName>
    </submittedName>
</protein>
<feature type="compositionally biased region" description="Basic residues" evidence="1">
    <location>
        <begin position="137"/>
        <end position="158"/>
    </location>
</feature>
<dbReference type="Proteomes" id="UP001523369">
    <property type="component" value="Unassembled WGS sequence"/>
</dbReference>
<keyword evidence="2" id="KW-1133">Transmembrane helix</keyword>